<feature type="transmembrane region" description="Helical" evidence="2">
    <location>
        <begin position="52"/>
        <end position="72"/>
    </location>
</feature>
<dbReference type="Pfam" id="PF02254">
    <property type="entry name" value="TrkA_N"/>
    <property type="match status" value="1"/>
</dbReference>
<evidence type="ECO:0000256" key="2">
    <source>
        <dbReference type="SAM" id="Phobius"/>
    </source>
</evidence>
<dbReference type="InterPro" id="IPR013099">
    <property type="entry name" value="K_chnl_dom"/>
</dbReference>
<comment type="caution">
    <text evidence="4">The sequence shown here is derived from an EMBL/GenBank/DDBJ whole genome shotgun (WGS) entry which is preliminary data.</text>
</comment>
<keyword evidence="2" id="KW-1133">Transmembrane helix</keyword>
<dbReference type="SUPFAM" id="SSF81324">
    <property type="entry name" value="Voltage-gated potassium channels"/>
    <property type="match status" value="1"/>
</dbReference>
<dbReference type="SUPFAM" id="SSF51735">
    <property type="entry name" value="NAD(P)-binding Rossmann-fold domains"/>
    <property type="match status" value="1"/>
</dbReference>
<gene>
    <name evidence="4" type="ORF">C6P61_10890</name>
</gene>
<protein>
    <submittedName>
        <fullName evidence="4">Potassium transporter TrkA</fullName>
    </submittedName>
</protein>
<evidence type="ECO:0000313" key="4">
    <source>
        <dbReference type="EMBL" id="PRD68494.1"/>
    </source>
</evidence>
<dbReference type="PROSITE" id="PS51201">
    <property type="entry name" value="RCK_N"/>
    <property type="match status" value="1"/>
</dbReference>
<dbReference type="InterPro" id="IPR036291">
    <property type="entry name" value="NAD(P)-bd_dom_sf"/>
</dbReference>
<dbReference type="Gene3D" id="1.10.287.70">
    <property type="match status" value="1"/>
</dbReference>
<name>A0A2S9KDI9_9BURK</name>
<dbReference type="OrthoDB" id="9781411at2"/>
<feature type="domain" description="RCK N-terminal" evidence="3">
    <location>
        <begin position="124"/>
        <end position="242"/>
    </location>
</feature>
<dbReference type="GO" id="GO:0006813">
    <property type="term" value="P:potassium ion transport"/>
    <property type="evidence" value="ECO:0007669"/>
    <property type="project" value="InterPro"/>
</dbReference>
<sequence length="350" mass="38644">MDLAQPITPAGQNHRVLLRMGWAFVALLLQLLVGTLGFLYFGQEGTAPFDAFYMTAITITTVGYGEVVDLAHTDAGRLFAAFVSFVGFGTVTFIFTSLTVFFLETDLNEALRRRRMEKAILKLKDHYILCGFGRVGRNVATELIVTGHRFVAIEPNADELGRFLERQPGLLYIQGDASDDDLLLRADLADARGLFAVTGDDSRNLMICLTVRQLNPTVRIVARCHEMRNADKMRKAGADVVVSPDFTGGMSIASSMIRPHVASFFDEMLRSELNTRIEEVPVPAGWTPCRLSELGRRSASHMLLGVRLDGRLELNPGDDFWLQPGQILLIMADAAGRQALEHRLAGTDSV</sequence>
<dbReference type="PANTHER" id="PTHR43833:SF9">
    <property type="entry name" value="POTASSIUM CHANNEL PROTEIN YUGO-RELATED"/>
    <property type="match status" value="1"/>
</dbReference>
<evidence type="ECO:0000313" key="5">
    <source>
        <dbReference type="Proteomes" id="UP000238326"/>
    </source>
</evidence>
<reference evidence="4 5" key="1">
    <citation type="submission" date="2018-03" db="EMBL/GenBank/DDBJ databases">
        <title>Comparative genomics illustrates the genes involved in a hyperalkaliphilic mechanisms of Serpentinomonas isolated from highly-alkaline calcium-rich serpentinized springs.</title>
        <authorList>
            <person name="Suzuki S."/>
            <person name="Ishii S."/>
            <person name="Walworth N."/>
            <person name="Bird L."/>
            <person name="Kuenen J.G."/>
            <person name="Nealson K.H."/>
        </authorList>
    </citation>
    <scope>NUCLEOTIDE SEQUENCE [LARGE SCALE GENOMIC DNA]</scope>
    <source>
        <strain evidence="4 5">83</strain>
    </source>
</reference>
<dbReference type="InterPro" id="IPR050721">
    <property type="entry name" value="Trk_Ktr_HKT_K-transport"/>
</dbReference>
<feature type="transmembrane region" description="Helical" evidence="2">
    <location>
        <begin position="78"/>
        <end position="103"/>
    </location>
</feature>
<evidence type="ECO:0000256" key="1">
    <source>
        <dbReference type="ARBA" id="ARBA00004651"/>
    </source>
</evidence>
<proteinExistence type="predicted"/>
<dbReference type="Gene3D" id="3.40.50.720">
    <property type="entry name" value="NAD(P)-binding Rossmann-like Domain"/>
    <property type="match status" value="1"/>
</dbReference>
<keyword evidence="2" id="KW-0472">Membrane</keyword>
<evidence type="ECO:0000259" key="3">
    <source>
        <dbReference type="PROSITE" id="PS51201"/>
    </source>
</evidence>
<dbReference type="EMBL" id="PVLR01000029">
    <property type="protein sequence ID" value="PRD68494.1"/>
    <property type="molecule type" value="Genomic_DNA"/>
</dbReference>
<feature type="transmembrane region" description="Helical" evidence="2">
    <location>
        <begin position="20"/>
        <end position="40"/>
    </location>
</feature>
<dbReference type="PANTHER" id="PTHR43833">
    <property type="entry name" value="POTASSIUM CHANNEL PROTEIN 2-RELATED-RELATED"/>
    <property type="match status" value="1"/>
</dbReference>
<dbReference type="Pfam" id="PF07885">
    <property type="entry name" value="Ion_trans_2"/>
    <property type="match status" value="1"/>
</dbReference>
<organism evidence="4 5">
    <name type="scientific">Malikia spinosa</name>
    <dbReference type="NCBI Taxonomy" id="86180"/>
    <lineage>
        <taxon>Bacteria</taxon>
        <taxon>Pseudomonadati</taxon>
        <taxon>Pseudomonadota</taxon>
        <taxon>Betaproteobacteria</taxon>
        <taxon>Burkholderiales</taxon>
        <taxon>Comamonadaceae</taxon>
        <taxon>Malikia</taxon>
    </lineage>
</organism>
<dbReference type="InterPro" id="IPR036721">
    <property type="entry name" value="RCK_C_sf"/>
</dbReference>
<dbReference type="SUPFAM" id="SSF116726">
    <property type="entry name" value="TrkA C-terminal domain-like"/>
    <property type="match status" value="1"/>
</dbReference>
<comment type="subcellular location">
    <subcellularLocation>
        <location evidence="1">Cell membrane</location>
        <topology evidence="1">Multi-pass membrane protein</topology>
    </subcellularLocation>
</comment>
<dbReference type="GO" id="GO:0005886">
    <property type="term" value="C:plasma membrane"/>
    <property type="evidence" value="ECO:0007669"/>
    <property type="project" value="UniProtKB-SubCell"/>
</dbReference>
<keyword evidence="5" id="KW-1185">Reference proteome</keyword>
<accession>A0A2S9KDI9</accession>
<dbReference type="AlphaFoldDB" id="A0A2S9KDI9"/>
<keyword evidence="2" id="KW-0812">Transmembrane</keyword>
<dbReference type="Proteomes" id="UP000238326">
    <property type="component" value="Unassembled WGS sequence"/>
</dbReference>
<dbReference type="InterPro" id="IPR003148">
    <property type="entry name" value="RCK_N"/>
</dbReference>